<keyword evidence="2 10" id="KW-0723">Serine/threonine-protein kinase</keyword>
<evidence type="ECO:0000256" key="7">
    <source>
        <dbReference type="ARBA" id="ARBA00047899"/>
    </source>
</evidence>
<evidence type="ECO:0000256" key="6">
    <source>
        <dbReference type="ARBA" id="ARBA00022840"/>
    </source>
</evidence>
<evidence type="ECO:0000256" key="10">
    <source>
        <dbReference type="RuleBase" id="RU000304"/>
    </source>
</evidence>
<dbReference type="Proteomes" id="UP000094565">
    <property type="component" value="Chromosome 2"/>
</dbReference>
<dbReference type="PANTHER" id="PTHR45998:SF2">
    <property type="entry name" value="SERINE_THREONINE-PROTEIN KINASE 16"/>
    <property type="match status" value="1"/>
</dbReference>
<dbReference type="OrthoDB" id="248923at2759"/>
<sequence>MDLIINCLSYIPCLSFDPILKINGVNYKIERLLGEGGFSYVYLVKTYNGQYALKKITCPFGNENLKVALQEVSNYKEFNSPFIVRSIDYSVVSEKEGYKTVYILLPFFETGVQDIITDNALNDTQIDEKIAIRMFIDICRGLHSMHRHHRNASNDTNAILLDTDSDAENQSLINNDFGTELNETTVFAHGDLKPSNIMLSKDETPVICDLGSCQKMPINITSFQHAIGYQELVEEHCTLPYRAPELFDIKSGDTITESIDIWSLGCTLYALLYGLNPFEREEQINGANITLAINAGKYSYPDGDYTQKIKNLIDMCLVVDPKERPSIETVLATALEITS</sequence>
<gene>
    <name evidence="12" type="primary">YPL236C</name>
    <name evidence="12" type="ORF">ATY40_BA7502466</name>
</gene>
<dbReference type="GO" id="GO:0005524">
    <property type="term" value="F:ATP binding"/>
    <property type="evidence" value="ECO:0007669"/>
    <property type="project" value="UniProtKB-UniRule"/>
</dbReference>
<dbReference type="GO" id="GO:0005773">
    <property type="term" value="C:vacuole"/>
    <property type="evidence" value="ECO:0007669"/>
    <property type="project" value="GOC"/>
</dbReference>
<dbReference type="PROSITE" id="PS50011">
    <property type="entry name" value="PROTEIN_KINASE_DOM"/>
    <property type="match status" value="1"/>
</dbReference>
<evidence type="ECO:0000259" key="11">
    <source>
        <dbReference type="PROSITE" id="PS50011"/>
    </source>
</evidence>
<dbReference type="GO" id="GO:0006624">
    <property type="term" value="P:vacuolar protein processing"/>
    <property type="evidence" value="ECO:0007669"/>
    <property type="project" value="TreeGrafter"/>
</dbReference>
<evidence type="ECO:0000313" key="13">
    <source>
        <dbReference type="Proteomes" id="UP000094565"/>
    </source>
</evidence>
<keyword evidence="6 9" id="KW-0067">ATP-binding</keyword>
<dbReference type="SUPFAM" id="SSF56112">
    <property type="entry name" value="Protein kinase-like (PK-like)"/>
    <property type="match status" value="1"/>
</dbReference>
<dbReference type="InterPro" id="IPR052239">
    <property type="entry name" value="Ser/Thr-specific_kinases"/>
</dbReference>
<comment type="catalytic activity">
    <reaction evidence="7">
        <text>L-threonyl-[protein] + ATP = O-phospho-L-threonyl-[protein] + ADP + H(+)</text>
        <dbReference type="Rhea" id="RHEA:46608"/>
        <dbReference type="Rhea" id="RHEA-COMP:11060"/>
        <dbReference type="Rhea" id="RHEA-COMP:11605"/>
        <dbReference type="ChEBI" id="CHEBI:15378"/>
        <dbReference type="ChEBI" id="CHEBI:30013"/>
        <dbReference type="ChEBI" id="CHEBI:30616"/>
        <dbReference type="ChEBI" id="CHEBI:61977"/>
        <dbReference type="ChEBI" id="CHEBI:456216"/>
        <dbReference type="EC" id="2.7.11.1"/>
    </reaction>
</comment>
<keyword evidence="5" id="KW-0418">Kinase</keyword>
<evidence type="ECO:0000256" key="4">
    <source>
        <dbReference type="ARBA" id="ARBA00022741"/>
    </source>
</evidence>
<protein>
    <recommendedName>
        <fullName evidence="1">non-specific serine/threonine protein kinase</fullName>
        <ecNumber evidence="1">2.7.11.1</ecNumber>
    </recommendedName>
</protein>
<accession>A0A1B2JDN1</accession>
<feature type="binding site" evidence="9">
    <location>
        <position position="54"/>
    </location>
    <ligand>
        <name>ATP</name>
        <dbReference type="ChEBI" id="CHEBI:30616"/>
    </ligand>
</feature>
<dbReference type="EMBL" id="CP014585">
    <property type="protein sequence ID" value="ANZ75868.1"/>
    <property type="molecule type" value="Genomic_DNA"/>
</dbReference>
<evidence type="ECO:0000256" key="2">
    <source>
        <dbReference type="ARBA" id="ARBA00022527"/>
    </source>
</evidence>
<dbReference type="Pfam" id="PF00069">
    <property type="entry name" value="Pkinase"/>
    <property type="match status" value="2"/>
</dbReference>
<dbReference type="GO" id="GO:0032889">
    <property type="term" value="P:regulation of vacuole fusion, non-autophagic"/>
    <property type="evidence" value="ECO:0007669"/>
    <property type="project" value="TreeGrafter"/>
</dbReference>
<dbReference type="InterPro" id="IPR017441">
    <property type="entry name" value="Protein_kinase_ATP_BS"/>
</dbReference>
<organism evidence="12 13">
    <name type="scientific">Komagataella pastoris</name>
    <name type="common">Yeast</name>
    <name type="synonym">Pichia pastoris</name>
    <dbReference type="NCBI Taxonomy" id="4922"/>
    <lineage>
        <taxon>Eukaryota</taxon>
        <taxon>Fungi</taxon>
        <taxon>Dikarya</taxon>
        <taxon>Ascomycota</taxon>
        <taxon>Saccharomycotina</taxon>
        <taxon>Pichiomycetes</taxon>
        <taxon>Pichiales</taxon>
        <taxon>Pichiaceae</taxon>
        <taxon>Komagataella</taxon>
    </lineage>
</organism>
<comment type="similarity">
    <text evidence="10">Belongs to the protein kinase superfamily.</text>
</comment>
<dbReference type="InterPro" id="IPR008271">
    <property type="entry name" value="Ser/Thr_kinase_AS"/>
</dbReference>
<dbReference type="InterPro" id="IPR011009">
    <property type="entry name" value="Kinase-like_dom_sf"/>
</dbReference>
<dbReference type="EC" id="2.7.11.1" evidence="1"/>
<name>A0A1B2JDN1_PICPA</name>
<evidence type="ECO:0000256" key="3">
    <source>
        <dbReference type="ARBA" id="ARBA00022679"/>
    </source>
</evidence>
<dbReference type="PROSITE" id="PS00108">
    <property type="entry name" value="PROTEIN_KINASE_ST"/>
    <property type="match status" value="1"/>
</dbReference>
<reference evidence="12 13" key="1">
    <citation type="submission" date="2016-02" db="EMBL/GenBank/DDBJ databases">
        <title>Comparative genomic and transcriptomic foundation for Pichia pastoris.</title>
        <authorList>
            <person name="Love K.R."/>
            <person name="Shah K.A."/>
            <person name="Whittaker C.A."/>
            <person name="Wu J."/>
            <person name="Bartlett M.C."/>
            <person name="Ma D."/>
            <person name="Leeson R.L."/>
            <person name="Priest M."/>
            <person name="Young S.K."/>
            <person name="Love J.C."/>
        </authorList>
    </citation>
    <scope>NUCLEOTIDE SEQUENCE [LARGE SCALE GENOMIC DNA]</scope>
    <source>
        <strain evidence="12 13">ATCC 28485</strain>
    </source>
</reference>
<keyword evidence="4 9" id="KW-0547">Nucleotide-binding</keyword>
<dbReference type="GO" id="GO:0005794">
    <property type="term" value="C:Golgi apparatus"/>
    <property type="evidence" value="ECO:0007669"/>
    <property type="project" value="TreeGrafter"/>
</dbReference>
<dbReference type="GO" id="GO:0004674">
    <property type="term" value="F:protein serine/threonine kinase activity"/>
    <property type="evidence" value="ECO:0007669"/>
    <property type="project" value="UniProtKB-KW"/>
</dbReference>
<dbReference type="Gene3D" id="1.10.510.10">
    <property type="entry name" value="Transferase(Phosphotransferase) domain 1"/>
    <property type="match status" value="2"/>
</dbReference>
<evidence type="ECO:0000256" key="9">
    <source>
        <dbReference type="PROSITE-ProRule" id="PRU10141"/>
    </source>
</evidence>
<proteinExistence type="inferred from homology"/>
<evidence type="ECO:0000256" key="1">
    <source>
        <dbReference type="ARBA" id="ARBA00012513"/>
    </source>
</evidence>
<evidence type="ECO:0000313" key="12">
    <source>
        <dbReference type="EMBL" id="ANZ75868.1"/>
    </source>
</evidence>
<dbReference type="AlphaFoldDB" id="A0A1B2JDN1"/>
<keyword evidence="13" id="KW-1185">Reference proteome</keyword>
<dbReference type="SMART" id="SM00220">
    <property type="entry name" value="S_TKc"/>
    <property type="match status" value="1"/>
</dbReference>
<comment type="catalytic activity">
    <reaction evidence="8">
        <text>L-seryl-[protein] + ATP = O-phospho-L-seryl-[protein] + ADP + H(+)</text>
        <dbReference type="Rhea" id="RHEA:17989"/>
        <dbReference type="Rhea" id="RHEA-COMP:9863"/>
        <dbReference type="Rhea" id="RHEA-COMP:11604"/>
        <dbReference type="ChEBI" id="CHEBI:15378"/>
        <dbReference type="ChEBI" id="CHEBI:29999"/>
        <dbReference type="ChEBI" id="CHEBI:30616"/>
        <dbReference type="ChEBI" id="CHEBI:83421"/>
        <dbReference type="ChEBI" id="CHEBI:456216"/>
        <dbReference type="EC" id="2.7.11.1"/>
    </reaction>
</comment>
<keyword evidence="3" id="KW-0808">Transferase</keyword>
<dbReference type="GO" id="GO:0030447">
    <property type="term" value="P:filamentous growth"/>
    <property type="evidence" value="ECO:0007669"/>
    <property type="project" value="UniProtKB-ARBA"/>
</dbReference>
<dbReference type="PANTHER" id="PTHR45998">
    <property type="entry name" value="SERINE/THREONINE-PROTEIN KINASE 16"/>
    <property type="match status" value="1"/>
</dbReference>
<evidence type="ECO:0000256" key="5">
    <source>
        <dbReference type="ARBA" id="ARBA00022777"/>
    </source>
</evidence>
<dbReference type="PROSITE" id="PS00107">
    <property type="entry name" value="PROTEIN_KINASE_ATP"/>
    <property type="match status" value="1"/>
</dbReference>
<evidence type="ECO:0000256" key="8">
    <source>
        <dbReference type="ARBA" id="ARBA00048679"/>
    </source>
</evidence>
<dbReference type="InterPro" id="IPR000719">
    <property type="entry name" value="Prot_kinase_dom"/>
</dbReference>
<feature type="domain" description="Protein kinase" evidence="11">
    <location>
        <begin position="27"/>
        <end position="339"/>
    </location>
</feature>